<reference evidence="2" key="2">
    <citation type="submission" date="2020-11" db="EMBL/GenBank/DDBJ databases">
        <authorList>
            <person name="McCartney M.A."/>
            <person name="Auch B."/>
            <person name="Kono T."/>
            <person name="Mallez S."/>
            <person name="Becker A."/>
            <person name="Gohl D.M."/>
            <person name="Silverstein K.A.T."/>
            <person name="Koren S."/>
            <person name="Bechman K.B."/>
            <person name="Herman A."/>
            <person name="Abrahante J.E."/>
            <person name="Garbe J."/>
        </authorList>
    </citation>
    <scope>NUCLEOTIDE SEQUENCE</scope>
    <source>
        <strain evidence="2">Duluth1</strain>
        <tissue evidence="2">Whole animal</tissue>
    </source>
</reference>
<dbReference type="AlphaFoldDB" id="A0A9D4KC13"/>
<evidence type="ECO:0000256" key="1">
    <source>
        <dbReference type="SAM" id="SignalP"/>
    </source>
</evidence>
<protein>
    <recommendedName>
        <fullName evidence="4">Secreted protein</fullName>
    </recommendedName>
</protein>
<keyword evidence="1" id="KW-0732">Signal</keyword>
<comment type="caution">
    <text evidence="2">The sequence shown here is derived from an EMBL/GenBank/DDBJ whole genome shotgun (WGS) entry which is preliminary data.</text>
</comment>
<evidence type="ECO:0008006" key="4">
    <source>
        <dbReference type="Google" id="ProtNLM"/>
    </source>
</evidence>
<accession>A0A9D4KC13</accession>
<evidence type="ECO:0000313" key="2">
    <source>
        <dbReference type="EMBL" id="KAH3836763.1"/>
    </source>
</evidence>
<reference evidence="2" key="1">
    <citation type="journal article" date="2019" name="bioRxiv">
        <title>The Genome of the Zebra Mussel, Dreissena polymorpha: A Resource for Invasive Species Research.</title>
        <authorList>
            <person name="McCartney M.A."/>
            <person name="Auch B."/>
            <person name="Kono T."/>
            <person name="Mallez S."/>
            <person name="Zhang Y."/>
            <person name="Obille A."/>
            <person name="Becker A."/>
            <person name="Abrahante J.E."/>
            <person name="Garbe J."/>
            <person name="Badalamenti J.P."/>
            <person name="Herman A."/>
            <person name="Mangelson H."/>
            <person name="Liachko I."/>
            <person name="Sullivan S."/>
            <person name="Sone E.D."/>
            <person name="Koren S."/>
            <person name="Silverstein K.A.T."/>
            <person name="Beckman K.B."/>
            <person name="Gohl D.M."/>
        </authorList>
    </citation>
    <scope>NUCLEOTIDE SEQUENCE</scope>
    <source>
        <strain evidence="2">Duluth1</strain>
        <tissue evidence="2">Whole animal</tissue>
    </source>
</reference>
<sequence length="164" mass="18434">MFEECLALLKVFWCLSFADQPALRDPEEQKDTSRISVPSAPAFLVFPHTAFQVLPDSNIRFRHVLPSRSPKWPRSFQLLLYRSHHLMRSKSLHTLNSMFLCPLACCSVTSNSCDPFLYETWLLSALPAALPSCLHLSNWTHAPPTTTGTPGPELPCTKRNAIIG</sequence>
<keyword evidence="3" id="KW-1185">Reference proteome</keyword>
<proteinExistence type="predicted"/>
<gene>
    <name evidence="2" type="ORF">DPMN_110138</name>
</gene>
<dbReference type="Proteomes" id="UP000828390">
    <property type="component" value="Unassembled WGS sequence"/>
</dbReference>
<evidence type="ECO:0000313" key="3">
    <source>
        <dbReference type="Proteomes" id="UP000828390"/>
    </source>
</evidence>
<dbReference type="EMBL" id="JAIWYP010000004">
    <property type="protein sequence ID" value="KAH3836763.1"/>
    <property type="molecule type" value="Genomic_DNA"/>
</dbReference>
<organism evidence="2 3">
    <name type="scientific">Dreissena polymorpha</name>
    <name type="common">Zebra mussel</name>
    <name type="synonym">Mytilus polymorpha</name>
    <dbReference type="NCBI Taxonomy" id="45954"/>
    <lineage>
        <taxon>Eukaryota</taxon>
        <taxon>Metazoa</taxon>
        <taxon>Spiralia</taxon>
        <taxon>Lophotrochozoa</taxon>
        <taxon>Mollusca</taxon>
        <taxon>Bivalvia</taxon>
        <taxon>Autobranchia</taxon>
        <taxon>Heteroconchia</taxon>
        <taxon>Euheterodonta</taxon>
        <taxon>Imparidentia</taxon>
        <taxon>Neoheterodontei</taxon>
        <taxon>Myida</taxon>
        <taxon>Dreissenoidea</taxon>
        <taxon>Dreissenidae</taxon>
        <taxon>Dreissena</taxon>
    </lineage>
</organism>
<feature type="chain" id="PRO_5039131207" description="Secreted protein" evidence="1">
    <location>
        <begin position="19"/>
        <end position="164"/>
    </location>
</feature>
<feature type="signal peptide" evidence="1">
    <location>
        <begin position="1"/>
        <end position="18"/>
    </location>
</feature>
<name>A0A9D4KC13_DREPO</name>